<dbReference type="AlphaFoldDB" id="A0A645BYH6"/>
<gene>
    <name evidence="1" type="ORF">SDC9_116649</name>
</gene>
<evidence type="ECO:0008006" key="2">
    <source>
        <dbReference type="Google" id="ProtNLM"/>
    </source>
</evidence>
<comment type="caution">
    <text evidence="1">The sequence shown here is derived from an EMBL/GenBank/DDBJ whole genome shotgun (WGS) entry which is preliminary data.</text>
</comment>
<name>A0A645BYH6_9ZZZZ</name>
<dbReference type="SUPFAM" id="SSF101386">
    <property type="entry name" value="all-alpha NTP pyrophosphatases"/>
    <property type="match status" value="1"/>
</dbReference>
<sequence length="102" mass="11702">MERFYKMVEGSFKRFPEGVEPFQMVTRLLEECGEVASEVNHFEASGVKRLKHGEPSKAALAGEIRQAMVALMQIAVYYSVQEELEKSMNESLKRMKDENLID</sequence>
<proteinExistence type="predicted"/>
<dbReference type="EMBL" id="VSSQ01023022">
    <property type="protein sequence ID" value="MPM69701.1"/>
    <property type="molecule type" value="Genomic_DNA"/>
</dbReference>
<evidence type="ECO:0000313" key="1">
    <source>
        <dbReference type="EMBL" id="MPM69701.1"/>
    </source>
</evidence>
<accession>A0A645BYH6</accession>
<dbReference type="Gene3D" id="1.10.287.1080">
    <property type="entry name" value="MazG-like"/>
    <property type="match status" value="1"/>
</dbReference>
<reference evidence="1" key="1">
    <citation type="submission" date="2019-08" db="EMBL/GenBank/DDBJ databases">
        <authorList>
            <person name="Kucharzyk K."/>
            <person name="Murdoch R.W."/>
            <person name="Higgins S."/>
            <person name="Loffler F."/>
        </authorList>
    </citation>
    <scope>NUCLEOTIDE SEQUENCE</scope>
</reference>
<organism evidence="1">
    <name type="scientific">bioreactor metagenome</name>
    <dbReference type="NCBI Taxonomy" id="1076179"/>
    <lineage>
        <taxon>unclassified sequences</taxon>
        <taxon>metagenomes</taxon>
        <taxon>ecological metagenomes</taxon>
    </lineage>
</organism>
<protein>
    <recommendedName>
        <fullName evidence="2">NTP pyrophosphohydrolase MazG putative catalytic core domain-containing protein</fullName>
    </recommendedName>
</protein>